<dbReference type="CDD" id="cd03801">
    <property type="entry name" value="GT4_PimA-like"/>
    <property type="match status" value="1"/>
</dbReference>
<dbReference type="Pfam" id="PF13439">
    <property type="entry name" value="Glyco_transf_4"/>
    <property type="match status" value="1"/>
</dbReference>
<feature type="domain" description="Glycosyltransferase subfamily 4-like N-terminal" evidence="4">
    <location>
        <begin position="87"/>
        <end position="161"/>
    </location>
</feature>
<dbReference type="InterPro" id="IPR028098">
    <property type="entry name" value="Glyco_trans_4-like_N"/>
</dbReference>
<evidence type="ECO:0000256" key="2">
    <source>
        <dbReference type="ARBA" id="ARBA00022679"/>
    </source>
</evidence>
<protein>
    <submittedName>
        <fullName evidence="5">Glycosyltransferase family 4 protein</fullName>
    </submittedName>
</protein>
<reference evidence="6" key="1">
    <citation type="journal article" date="2019" name="Int. J. Syst. Evol. Microbiol.">
        <title>The Global Catalogue of Microorganisms (GCM) 10K type strain sequencing project: providing services to taxonomists for standard genome sequencing and annotation.</title>
        <authorList>
            <consortium name="The Broad Institute Genomics Platform"/>
            <consortium name="The Broad Institute Genome Sequencing Center for Infectious Disease"/>
            <person name="Wu L."/>
            <person name="Ma J."/>
        </authorList>
    </citation>
    <scope>NUCLEOTIDE SEQUENCE [LARGE SCALE GENOMIC DNA]</scope>
    <source>
        <strain evidence="6">JCM 18303</strain>
    </source>
</reference>
<evidence type="ECO:0000313" key="6">
    <source>
        <dbReference type="Proteomes" id="UP001428817"/>
    </source>
</evidence>
<name>A0ABP9PZJ5_9PSEU</name>
<gene>
    <name evidence="5" type="ORF">GCM10023321_22020</name>
</gene>
<sequence length="359" mass="37085">MTAAPSVHVIVPGDIDDPALPSGGNAYDRRICRDLHASGWRVHESAVPGSWPRPSPADRDLLARTLAAVPDGAAVLIDGLVACGVPDVLAAPASRLALVVLVHLPLGDELGAPPGLAAREREALRLAGAVVATSNWSADRLLAGHGLAPERVHVVPPGVDPAPLAAGADGASRLLCVGSVTPTKGQDLLVSALAEMPGEPWHCDLVGPLGRRPEFVASVRAAIGRNGLADRLRLTGPRIGAQMAEAFDAADLLVLPSRVESYGMVATEALARGIPVLAADVGGVREALGDDPEGGVPGILVPPNDASALAAALRSWFARPAQRAGVRASARRRRGRLDGWEVTLRRLIGVLERLPGTRG</sequence>
<keyword evidence="1" id="KW-0328">Glycosyltransferase</keyword>
<evidence type="ECO:0000259" key="4">
    <source>
        <dbReference type="Pfam" id="PF13439"/>
    </source>
</evidence>
<keyword evidence="2" id="KW-0808">Transferase</keyword>
<dbReference type="SUPFAM" id="SSF53756">
    <property type="entry name" value="UDP-Glycosyltransferase/glycogen phosphorylase"/>
    <property type="match status" value="1"/>
</dbReference>
<feature type="domain" description="Glycosyl transferase family 1" evidence="3">
    <location>
        <begin position="173"/>
        <end position="332"/>
    </location>
</feature>
<comment type="caution">
    <text evidence="5">The sequence shown here is derived from an EMBL/GenBank/DDBJ whole genome shotgun (WGS) entry which is preliminary data.</text>
</comment>
<dbReference type="Gene3D" id="3.40.50.2000">
    <property type="entry name" value="Glycogen Phosphorylase B"/>
    <property type="match status" value="2"/>
</dbReference>
<evidence type="ECO:0000256" key="1">
    <source>
        <dbReference type="ARBA" id="ARBA00022676"/>
    </source>
</evidence>
<keyword evidence="6" id="KW-1185">Reference proteome</keyword>
<dbReference type="EMBL" id="BAABJP010000008">
    <property type="protein sequence ID" value="GAA5152800.1"/>
    <property type="molecule type" value="Genomic_DNA"/>
</dbReference>
<evidence type="ECO:0000313" key="5">
    <source>
        <dbReference type="EMBL" id="GAA5152800.1"/>
    </source>
</evidence>
<proteinExistence type="predicted"/>
<dbReference type="Pfam" id="PF00534">
    <property type="entry name" value="Glycos_transf_1"/>
    <property type="match status" value="1"/>
</dbReference>
<dbReference type="RefSeq" id="WP_345702739.1">
    <property type="nucleotide sequence ID" value="NZ_BAABJP010000008.1"/>
</dbReference>
<dbReference type="PANTHER" id="PTHR12526:SF510">
    <property type="entry name" value="D-INOSITOL 3-PHOSPHATE GLYCOSYLTRANSFERASE"/>
    <property type="match status" value="1"/>
</dbReference>
<organism evidence="5 6">
    <name type="scientific">Pseudonocardia eucalypti</name>
    <dbReference type="NCBI Taxonomy" id="648755"/>
    <lineage>
        <taxon>Bacteria</taxon>
        <taxon>Bacillati</taxon>
        <taxon>Actinomycetota</taxon>
        <taxon>Actinomycetes</taxon>
        <taxon>Pseudonocardiales</taxon>
        <taxon>Pseudonocardiaceae</taxon>
        <taxon>Pseudonocardia</taxon>
    </lineage>
</organism>
<accession>A0ABP9PZJ5</accession>
<dbReference type="Proteomes" id="UP001428817">
    <property type="component" value="Unassembled WGS sequence"/>
</dbReference>
<evidence type="ECO:0000259" key="3">
    <source>
        <dbReference type="Pfam" id="PF00534"/>
    </source>
</evidence>
<dbReference type="InterPro" id="IPR001296">
    <property type="entry name" value="Glyco_trans_1"/>
</dbReference>
<dbReference type="PANTHER" id="PTHR12526">
    <property type="entry name" value="GLYCOSYLTRANSFERASE"/>
    <property type="match status" value="1"/>
</dbReference>